<evidence type="ECO:0000313" key="2">
    <source>
        <dbReference type="Proteomes" id="UP000241769"/>
    </source>
</evidence>
<dbReference type="InParanoid" id="A0A2P6MTZ7"/>
<protein>
    <submittedName>
        <fullName evidence="1">Uncharacterized protein</fullName>
    </submittedName>
</protein>
<dbReference type="Proteomes" id="UP000241769">
    <property type="component" value="Unassembled WGS sequence"/>
</dbReference>
<dbReference type="AlphaFoldDB" id="A0A2P6MTZ7"/>
<dbReference type="EMBL" id="MDYQ01000415">
    <property type="protein sequence ID" value="PRP75167.1"/>
    <property type="molecule type" value="Genomic_DNA"/>
</dbReference>
<organism evidence="1 2">
    <name type="scientific">Planoprotostelium fungivorum</name>
    <dbReference type="NCBI Taxonomy" id="1890364"/>
    <lineage>
        <taxon>Eukaryota</taxon>
        <taxon>Amoebozoa</taxon>
        <taxon>Evosea</taxon>
        <taxon>Variosea</taxon>
        <taxon>Cavosteliida</taxon>
        <taxon>Cavosteliaceae</taxon>
        <taxon>Planoprotostelium</taxon>
    </lineage>
</organism>
<name>A0A2P6MTZ7_9EUKA</name>
<evidence type="ECO:0000313" key="1">
    <source>
        <dbReference type="EMBL" id="PRP75167.1"/>
    </source>
</evidence>
<gene>
    <name evidence="1" type="ORF">PROFUN_15953</name>
</gene>
<proteinExistence type="predicted"/>
<comment type="caution">
    <text evidence="1">The sequence shown here is derived from an EMBL/GenBank/DDBJ whole genome shotgun (WGS) entry which is preliminary data.</text>
</comment>
<keyword evidence="2" id="KW-1185">Reference proteome</keyword>
<accession>A0A2P6MTZ7</accession>
<reference evidence="1 2" key="1">
    <citation type="journal article" date="2018" name="Genome Biol. Evol.">
        <title>Multiple Roots of Fruiting Body Formation in Amoebozoa.</title>
        <authorList>
            <person name="Hillmann F."/>
            <person name="Forbes G."/>
            <person name="Novohradska S."/>
            <person name="Ferling I."/>
            <person name="Riege K."/>
            <person name="Groth M."/>
            <person name="Westermann M."/>
            <person name="Marz M."/>
            <person name="Spaller T."/>
            <person name="Winckler T."/>
            <person name="Schaap P."/>
            <person name="Glockner G."/>
        </authorList>
    </citation>
    <scope>NUCLEOTIDE SEQUENCE [LARGE SCALE GENOMIC DNA]</scope>
    <source>
        <strain evidence="1 2">Jena</strain>
    </source>
</reference>
<sequence>MPTGFTRGLLAGTVAYMGYRYLFRNQELPKEEQVEIIPTSKPISVISATVEKVSEAAGSLTSALPTKEDTLSQIEKHKLALYKQVAQHPLGKPVDLTKTVSSERGVFDEDNRVRRRFYPWNQ</sequence>